<dbReference type="InterPro" id="IPR011049">
    <property type="entry name" value="Serralysin-like_metalloprot_C"/>
</dbReference>
<dbReference type="AlphaFoldDB" id="A0A840FHN8"/>
<evidence type="ECO:0000313" key="4">
    <source>
        <dbReference type="Proteomes" id="UP000529795"/>
    </source>
</evidence>
<gene>
    <name evidence="3" type="ORF">GGQ80_003611</name>
</gene>
<dbReference type="Gene3D" id="2.150.10.10">
    <property type="entry name" value="Serralysin-like metalloprotease, C-terminal"/>
    <property type="match status" value="3"/>
</dbReference>
<evidence type="ECO:0000256" key="1">
    <source>
        <dbReference type="ARBA" id="ARBA00004613"/>
    </source>
</evidence>
<comment type="subcellular location">
    <subcellularLocation>
        <location evidence="1">Secreted</location>
    </subcellularLocation>
</comment>
<dbReference type="GO" id="GO:0005576">
    <property type="term" value="C:extracellular region"/>
    <property type="evidence" value="ECO:0007669"/>
    <property type="project" value="UniProtKB-SubCell"/>
</dbReference>
<dbReference type="EMBL" id="JACIEV010000019">
    <property type="protein sequence ID" value="MBB4155686.1"/>
    <property type="molecule type" value="Genomic_DNA"/>
</dbReference>
<dbReference type="InterPro" id="IPR001343">
    <property type="entry name" value="Hemolysn_Ca-bd"/>
</dbReference>
<dbReference type="PROSITE" id="PS00330">
    <property type="entry name" value="HEMOLYSIN_CALCIUM"/>
    <property type="match status" value="1"/>
</dbReference>
<evidence type="ECO:0000256" key="2">
    <source>
        <dbReference type="ARBA" id="ARBA00022525"/>
    </source>
</evidence>
<keyword evidence="4" id="KW-1185">Reference proteome</keyword>
<keyword evidence="2" id="KW-0964">Secreted</keyword>
<organism evidence="3 4">
    <name type="scientific">Sphingomonas jinjuensis</name>
    <dbReference type="NCBI Taxonomy" id="535907"/>
    <lineage>
        <taxon>Bacteria</taxon>
        <taxon>Pseudomonadati</taxon>
        <taxon>Pseudomonadota</taxon>
        <taxon>Alphaproteobacteria</taxon>
        <taxon>Sphingomonadales</taxon>
        <taxon>Sphingomonadaceae</taxon>
        <taxon>Sphingomonas</taxon>
    </lineage>
</organism>
<comment type="caution">
    <text evidence="3">The sequence shown here is derived from an EMBL/GenBank/DDBJ whole genome shotgun (WGS) entry which is preliminary data.</text>
</comment>
<proteinExistence type="predicted"/>
<accession>A0A840FHN8</accession>
<dbReference type="PANTHER" id="PTHR38340">
    <property type="entry name" value="S-LAYER PROTEIN"/>
    <property type="match status" value="1"/>
</dbReference>
<dbReference type="Pfam" id="PF00353">
    <property type="entry name" value="HemolysinCabind"/>
    <property type="match status" value="5"/>
</dbReference>
<evidence type="ECO:0000313" key="3">
    <source>
        <dbReference type="EMBL" id="MBB4155686.1"/>
    </source>
</evidence>
<dbReference type="PRINTS" id="PR00313">
    <property type="entry name" value="CABNDNGRPT"/>
</dbReference>
<dbReference type="PANTHER" id="PTHR38340:SF1">
    <property type="entry name" value="S-LAYER PROTEIN"/>
    <property type="match status" value="1"/>
</dbReference>
<reference evidence="3 4" key="1">
    <citation type="submission" date="2020-08" db="EMBL/GenBank/DDBJ databases">
        <title>Genomic Encyclopedia of Type Strains, Phase IV (KMG-IV): sequencing the most valuable type-strain genomes for metagenomic binning, comparative biology and taxonomic classification.</title>
        <authorList>
            <person name="Goeker M."/>
        </authorList>
    </citation>
    <scope>NUCLEOTIDE SEQUENCE [LARGE SCALE GENOMIC DNA]</scope>
    <source>
        <strain evidence="3 4">YC6723</strain>
    </source>
</reference>
<dbReference type="InterPro" id="IPR050557">
    <property type="entry name" value="RTX_toxin/Mannuronan_C5-epim"/>
</dbReference>
<dbReference type="SUPFAM" id="SSF51120">
    <property type="entry name" value="beta-Roll"/>
    <property type="match status" value="3"/>
</dbReference>
<dbReference type="InterPro" id="IPR018511">
    <property type="entry name" value="Hemolysin-typ_Ca-bd_CS"/>
</dbReference>
<dbReference type="GO" id="GO:0005509">
    <property type="term" value="F:calcium ion binding"/>
    <property type="evidence" value="ECO:0007669"/>
    <property type="project" value="InterPro"/>
</dbReference>
<dbReference type="Proteomes" id="UP000529795">
    <property type="component" value="Unassembled WGS sequence"/>
</dbReference>
<sequence>MALINGTDNPDVLVGTSEADVINGLAGNDTIQGGDGDDTIDGGAGADSMSGGAGNDVFYVDDSPRSANGQLAGDRVDGGDGYDIVISSVDVSGGQLQNVEEVRAAEGTKPINLYGYAGLRVVGNDGNNIIYVSGVSDSGPVTLMGGRGDDQYVVQSPATIIIEQAGQGNDTAIVSNAYSFGNAVTAEFSSYVLSDGVEVETLTTANNSLTNSRMALTGNSFSQVIIGDYGDNRLAGGGVTSGGGDVLIGLRGNDTYVVDSTKLFIYENANEGSDVAIVTAAASNFVLNEKTSVETLQVASGTDAINITGNPDAQVIIGNEGANILSGAGGGDTLIGLGGNDTYQVRSMGDQVIEANGGGVDTVFATVSYSLGANEVEVLSTVVNAATDAINLIGNYATQLVIGNYGNNILNGGSGGQDTLIGLFGDDTYAVGDARVSIVENAGQGNDTVVTSVSYQLRTGVSVETLAAQNRAGTEALVLTGNETSQVVAGNDGANTLDGRGGADTLVGGGGADVFAFTTTPASGNVDTIFDFQAGIDRMGLATDVFAAVTDGGIQASEIVFGTAAQDSDDRLIYDQTTGRLFYDADANGSGAAVLLAQLAAGTALSAASFVTLSPVVDLAA</sequence>
<protein>
    <submittedName>
        <fullName evidence="3">Ca2+-binding RTX toxin-like protein</fullName>
    </submittedName>
</protein>
<name>A0A840FHN8_9SPHN</name>